<gene>
    <name evidence="1" type="ORF">D9758_012043</name>
</gene>
<evidence type="ECO:0000313" key="2">
    <source>
        <dbReference type="Proteomes" id="UP000559256"/>
    </source>
</evidence>
<dbReference type="Proteomes" id="UP000559256">
    <property type="component" value="Unassembled WGS sequence"/>
</dbReference>
<proteinExistence type="predicted"/>
<organism evidence="1 2">
    <name type="scientific">Tetrapyrgos nigripes</name>
    <dbReference type="NCBI Taxonomy" id="182062"/>
    <lineage>
        <taxon>Eukaryota</taxon>
        <taxon>Fungi</taxon>
        <taxon>Dikarya</taxon>
        <taxon>Basidiomycota</taxon>
        <taxon>Agaricomycotina</taxon>
        <taxon>Agaricomycetes</taxon>
        <taxon>Agaricomycetidae</taxon>
        <taxon>Agaricales</taxon>
        <taxon>Marasmiineae</taxon>
        <taxon>Marasmiaceae</taxon>
        <taxon>Tetrapyrgos</taxon>
    </lineage>
</organism>
<protein>
    <submittedName>
        <fullName evidence="1">Uncharacterized protein</fullName>
    </submittedName>
</protein>
<dbReference type="AlphaFoldDB" id="A0A8H5FJ89"/>
<dbReference type="EMBL" id="JAACJM010000191">
    <property type="protein sequence ID" value="KAF5338819.1"/>
    <property type="molecule type" value="Genomic_DNA"/>
</dbReference>
<accession>A0A8H5FJ89</accession>
<name>A0A8H5FJ89_9AGAR</name>
<reference evidence="1 2" key="1">
    <citation type="journal article" date="2020" name="ISME J.">
        <title>Uncovering the hidden diversity of litter-decomposition mechanisms in mushroom-forming fungi.</title>
        <authorList>
            <person name="Floudas D."/>
            <person name="Bentzer J."/>
            <person name="Ahren D."/>
            <person name="Johansson T."/>
            <person name="Persson P."/>
            <person name="Tunlid A."/>
        </authorList>
    </citation>
    <scope>NUCLEOTIDE SEQUENCE [LARGE SCALE GENOMIC DNA]</scope>
    <source>
        <strain evidence="1 2">CBS 291.85</strain>
    </source>
</reference>
<evidence type="ECO:0000313" key="1">
    <source>
        <dbReference type="EMBL" id="KAF5338819.1"/>
    </source>
</evidence>
<keyword evidence="2" id="KW-1185">Reference proteome</keyword>
<comment type="caution">
    <text evidence="1">The sequence shown here is derived from an EMBL/GenBank/DDBJ whole genome shotgun (WGS) entry which is preliminary data.</text>
</comment>
<sequence>MASGLTPCRPSHLLSFEIQNRILSYAWNSHLERDERVMLMIASILVNRAWMKMYMNLLFSDLHILCRGFQSRVLLPLLHYQPTVFQLVLKSTDEPLWTKLSRLCRSVTFYVQKNDEAFFQQCQRQLNPNLFDWSSYVHIHPTHGPCFRKGTVDGYDESYMSSLDQLLQILSHTDCPLPNARILTLRCHNWLYMHPAAFKAHPPRYIGLLKIAHTYHPHVPLELLQGGPDALIGAYVPALSSPLERIDVWQWPFGRRMFDITG</sequence>